<evidence type="ECO:0000256" key="7">
    <source>
        <dbReference type="ARBA" id="ARBA00022812"/>
    </source>
</evidence>
<sequence length="238" mass="25958">MFEFIKNLCSRGNVAGENYERISTGEADQITTFRLREAIASVNALLPAPLTLEDVVVSSDGIRKLARAQTLSRTYQMCQRNLECLAKHVSSADNPGLDAVVRTHCENSRRMADTCLATLLHLYLSVGSAENTETIVDQVIRITSENNVVMADVAVVEHALGLKPKATPIKDYHCIEHGKGPSNTPVHNEQVTPAGKKPLMATHCTIDSEKTIGQSSRQQGIKLKSAMKDSSTKLMEAV</sequence>
<reference evidence="11" key="1">
    <citation type="submission" date="2016-08" db="EMBL/GenBank/DDBJ databases">
        <authorList>
            <person name="Seilhamer J.J."/>
        </authorList>
    </citation>
    <scope>NUCLEOTIDE SEQUENCE</scope>
    <source>
        <strain evidence="11">Lib01003</strain>
    </source>
</reference>
<keyword evidence="9" id="KW-1035">Host cytoplasm</keyword>
<evidence type="ECO:0000256" key="8">
    <source>
        <dbReference type="ARBA" id="ARBA00022844"/>
    </source>
</evidence>
<dbReference type="EMBL" id="LT608136">
    <property type="protein sequence ID" value="SCL76918.1"/>
    <property type="molecule type" value="Genomic_DNA"/>
</dbReference>
<keyword evidence="5" id="KW-0597">Phosphoprotein</keyword>
<keyword evidence="8" id="KW-0946">Virion</keyword>
<accession>A0A1R3TCE8</accession>
<comment type="similarity">
    <text evidence="4">Belongs to the herpesviridae UL51 family.</text>
</comment>
<evidence type="ECO:0000256" key="1">
    <source>
        <dbReference type="ARBA" id="ARBA00004136"/>
    </source>
</evidence>
<gene>
    <name evidence="11" type="primary">UL51</name>
</gene>
<evidence type="ECO:0000256" key="9">
    <source>
        <dbReference type="ARBA" id="ARBA00023200"/>
    </source>
</evidence>
<comment type="subcellular location">
    <subcellularLocation>
        <location evidence="1">Host Golgi apparatus</location>
    </subcellularLocation>
    <subcellularLocation>
        <location evidence="2">Host cytoplasm</location>
    </subcellularLocation>
    <subcellularLocation>
        <location evidence="3">Virion tegument</location>
    </subcellularLocation>
</comment>
<organism evidence="11">
    <name type="scientific">Spheniscid alphaherpesvirus 1</name>
    <dbReference type="NCBI Taxonomy" id="2560777"/>
    <lineage>
        <taxon>Viruses</taxon>
        <taxon>Duplodnaviria</taxon>
        <taxon>Heunggongvirae</taxon>
        <taxon>Peploviricota</taxon>
        <taxon>Herviviricetes</taxon>
        <taxon>Herpesvirales</taxon>
        <taxon>Orthoherpesviridae</taxon>
        <taxon>Alphaherpesvirinae</taxon>
        <taxon>Mardivirus</taxon>
        <taxon>Mardivirus spheniscidalpha1</taxon>
    </lineage>
</organism>
<dbReference type="Proteomes" id="UP000280017">
    <property type="component" value="Segment"/>
</dbReference>
<keyword evidence="6" id="KW-0920">Virion tegument</keyword>
<evidence type="ECO:0000256" key="4">
    <source>
        <dbReference type="ARBA" id="ARBA00006551"/>
    </source>
</evidence>
<evidence type="ECO:0000256" key="10">
    <source>
        <dbReference type="SAM" id="MobiDB-lite"/>
    </source>
</evidence>
<evidence type="ECO:0000256" key="6">
    <source>
        <dbReference type="ARBA" id="ARBA00022580"/>
    </source>
</evidence>
<keyword evidence="7" id="KW-1040">Host Golgi apparatus</keyword>
<dbReference type="GO" id="GO:0044177">
    <property type="term" value="C:host cell Golgi apparatus"/>
    <property type="evidence" value="ECO:0007669"/>
    <property type="project" value="UniProtKB-SubCell"/>
</dbReference>
<evidence type="ECO:0000256" key="3">
    <source>
        <dbReference type="ARBA" id="ARBA00004535"/>
    </source>
</evidence>
<evidence type="ECO:0000256" key="2">
    <source>
        <dbReference type="ARBA" id="ARBA00004192"/>
    </source>
</evidence>
<evidence type="ECO:0000256" key="5">
    <source>
        <dbReference type="ARBA" id="ARBA00022553"/>
    </source>
</evidence>
<dbReference type="GO" id="GO:0019033">
    <property type="term" value="C:viral tegument"/>
    <property type="evidence" value="ECO:0007669"/>
    <property type="project" value="UniProtKB-SubCell"/>
</dbReference>
<proteinExistence type="inferred from homology"/>
<name>A0A1R3TCE8_9ALPH</name>
<protein>
    <submittedName>
        <fullName evidence="11">Tegument protein UL51</fullName>
    </submittedName>
</protein>
<dbReference type="InterPro" id="IPR007625">
    <property type="entry name" value="Herpes_UL51"/>
</dbReference>
<evidence type="ECO:0000313" key="11">
    <source>
        <dbReference type="EMBL" id="SCL76918.1"/>
    </source>
</evidence>
<feature type="region of interest" description="Disordered" evidence="10">
    <location>
        <begin position="215"/>
        <end position="238"/>
    </location>
</feature>
<dbReference type="Pfam" id="PF04540">
    <property type="entry name" value="Herpes_UL51"/>
    <property type="match status" value="1"/>
</dbReference>